<accession>A0A6A5FTG5</accession>
<dbReference type="SUPFAM" id="SSF49899">
    <property type="entry name" value="Concanavalin A-like lectins/glucanases"/>
    <property type="match status" value="1"/>
</dbReference>
<dbReference type="PROSITE" id="PS50060">
    <property type="entry name" value="MAM_2"/>
    <property type="match status" value="1"/>
</dbReference>
<dbReference type="CTD" id="9809816"/>
<dbReference type="GeneID" id="9809816"/>
<feature type="compositionally biased region" description="Low complexity" evidence="1">
    <location>
        <begin position="497"/>
        <end position="511"/>
    </location>
</feature>
<reference evidence="3 4" key="1">
    <citation type="submission" date="2019-12" db="EMBL/GenBank/DDBJ databases">
        <title>Chromosome-level assembly of the Caenorhabditis remanei genome.</title>
        <authorList>
            <person name="Teterina A.A."/>
            <person name="Willis J.H."/>
            <person name="Phillips P.C."/>
        </authorList>
    </citation>
    <scope>NUCLEOTIDE SEQUENCE [LARGE SCALE GENOMIC DNA]</scope>
    <source>
        <strain evidence="3 4">PX506</strain>
        <tissue evidence="3">Whole organism</tissue>
    </source>
</reference>
<dbReference type="SMART" id="SM00137">
    <property type="entry name" value="MAM"/>
    <property type="match status" value="1"/>
</dbReference>
<organism evidence="3 4">
    <name type="scientific">Caenorhabditis remanei</name>
    <name type="common">Caenorhabditis vulgaris</name>
    <dbReference type="NCBI Taxonomy" id="31234"/>
    <lineage>
        <taxon>Eukaryota</taxon>
        <taxon>Metazoa</taxon>
        <taxon>Ecdysozoa</taxon>
        <taxon>Nematoda</taxon>
        <taxon>Chromadorea</taxon>
        <taxon>Rhabditida</taxon>
        <taxon>Rhabditina</taxon>
        <taxon>Rhabditomorpha</taxon>
        <taxon>Rhabditoidea</taxon>
        <taxon>Rhabditidae</taxon>
        <taxon>Peloderinae</taxon>
        <taxon>Caenorhabditis</taxon>
    </lineage>
</organism>
<evidence type="ECO:0000313" key="3">
    <source>
        <dbReference type="EMBL" id="KAF1745776.1"/>
    </source>
</evidence>
<dbReference type="PANTHER" id="PTHR35265:SF1">
    <property type="entry name" value="LEUKOSIALIN"/>
    <property type="match status" value="1"/>
</dbReference>
<comment type="caution">
    <text evidence="3">The sequence shown here is derived from an EMBL/GenBank/DDBJ whole genome shotgun (WGS) entry which is preliminary data.</text>
</comment>
<dbReference type="Gene3D" id="2.60.120.200">
    <property type="match status" value="2"/>
</dbReference>
<feature type="region of interest" description="Disordered" evidence="1">
    <location>
        <begin position="496"/>
        <end position="540"/>
    </location>
</feature>
<gene>
    <name evidence="3" type="ORF">GCK72_022223</name>
</gene>
<feature type="region of interest" description="Disordered" evidence="1">
    <location>
        <begin position="196"/>
        <end position="276"/>
    </location>
</feature>
<dbReference type="KEGG" id="crq:GCK72_022223"/>
<name>A0A6A5FTG5_CAERE</name>
<dbReference type="InterPro" id="IPR013320">
    <property type="entry name" value="ConA-like_dom_sf"/>
</dbReference>
<dbReference type="GO" id="GO:0016020">
    <property type="term" value="C:membrane"/>
    <property type="evidence" value="ECO:0007669"/>
    <property type="project" value="InterPro"/>
</dbReference>
<feature type="compositionally biased region" description="Low complexity" evidence="1">
    <location>
        <begin position="245"/>
        <end position="276"/>
    </location>
</feature>
<evidence type="ECO:0000313" key="4">
    <source>
        <dbReference type="Proteomes" id="UP000483820"/>
    </source>
</evidence>
<dbReference type="AlphaFoldDB" id="A0A6A5FTG5"/>
<dbReference type="InterPro" id="IPR000998">
    <property type="entry name" value="MAM_dom"/>
</dbReference>
<dbReference type="PANTHER" id="PTHR35265">
    <property type="entry name" value="LEUKOSIALIN"/>
    <property type="match status" value="1"/>
</dbReference>
<feature type="compositionally biased region" description="Low complexity" evidence="1">
    <location>
        <begin position="529"/>
        <end position="538"/>
    </location>
</feature>
<dbReference type="EMBL" id="WUAV01000006">
    <property type="protein sequence ID" value="KAF1745776.1"/>
    <property type="molecule type" value="Genomic_DNA"/>
</dbReference>
<dbReference type="Proteomes" id="UP000483820">
    <property type="component" value="Chromosome X"/>
</dbReference>
<protein>
    <recommendedName>
        <fullName evidence="2">MAM domain-containing protein</fullName>
    </recommendedName>
</protein>
<proteinExistence type="predicted"/>
<evidence type="ECO:0000259" key="2">
    <source>
        <dbReference type="PROSITE" id="PS50060"/>
    </source>
</evidence>
<sequence length="772" mass="85811">MSQLASAHSQNTIVSKILQVALGLFVTTSDLPPLSPNHEQLSYDCSFNSNCRWISAGSNVDRWRVARGEPDSLLWLAATGTMQIPREPYALIESRGNPVDALVTDEIRCQIGYAELSFTYWVIGNTDLEICLTDSQGEKFNCTGMLNSSIMPGKVSLKIPELQKPFRIMIQPSSDPGVIVLDDIRYDASICHTDSSTESNALRGRPDFMTTSPPKRIRPWTVKQGTSKKPKPVKEVTEEIEEETTTATTTTTTPEPTTELTTTTEEPTTPSGTTTEVPFDLLIIGNRTRPLKDRRSGEIVDDSTQLLCDFNNEFACRWGPEAGRWAIIDSGAIPSLEDSIADPSLLPTFPAGLVLQGTAMLSSDPIQCQTGNAKVLFRYWSNGDILLQVCALGHGDNNDIIHCVEQSRSARHERNTLAVFELNKDIAGTFTLNIVPQWETGLKNRFLVIDEIAYIGQCDKSKLSATSQAPLILSRTTPRTIEPRESTILGTKRRIQTTPTPTTTERTTTATEPEEVEEETVDVEEEETTTTPYPTTTTSSGYTKKRRVFTTFAPVYPEEAYTHPTKPRKSTWTTTPEPKQDDYCDLLNCSFDDTACNYLNHGLTKKPWTLRNRGYGYPLTGTTDIRATQTNGQFVSAILDAGDIAILESPKFNATRSLNVLLFQYFRPSQMTTIRLCLGSRYTNPMRTVSSFVQCPSILRSVTSKNAYRWNTVHIQLPPGTTHFYLVAHSSEKSDSRAAIAIDNMRVAICDTRGFAPDYIDETTDFQSVLSL</sequence>
<dbReference type="Pfam" id="PF00629">
    <property type="entry name" value="MAM"/>
    <property type="match status" value="1"/>
</dbReference>
<feature type="domain" description="MAM" evidence="2">
    <location>
        <begin position="587"/>
        <end position="752"/>
    </location>
</feature>
<dbReference type="InterPro" id="IPR038829">
    <property type="entry name" value="Leukosialin"/>
</dbReference>
<dbReference type="RefSeq" id="XP_053578278.1">
    <property type="nucleotide sequence ID" value="XM_053734712.1"/>
</dbReference>
<dbReference type="GO" id="GO:0004888">
    <property type="term" value="F:transmembrane signaling receptor activity"/>
    <property type="evidence" value="ECO:0007669"/>
    <property type="project" value="InterPro"/>
</dbReference>
<evidence type="ECO:0000256" key="1">
    <source>
        <dbReference type="SAM" id="MobiDB-lite"/>
    </source>
</evidence>
<feature type="compositionally biased region" description="Acidic residues" evidence="1">
    <location>
        <begin position="512"/>
        <end position="528"/>
    </location>
</feature>